<reference evidence="2 3" key="1">
    <citation type="journal article" date="2019" name="Sci. Rep.">
        <title>Comparative genomics of chytrid fungi reveal insights into the obligate biotrophic and pathogenic lifestyle of Synchytrium endobioticum.</title>
        <authorList>
            <person name="van de Vossenberg B.T.L.H."/>
            <person name="Warris S."/>
            <person name="Nguyen H.D.T."/>
            <person name="van Gent-Pelzer M.P.E."/>
            <person name="Joly D.L."/>
            <person name="van de Geest H.C."/>
            <person name="Bonants P.J.M."/>
            <person name="Smith D.S."/>
            <person name="Levesque C.A."/>
            <person name="van der Lee T.A.J."/>
        </authorList>
    </citation>
    <scope>NUCLEOTIDE SEQUENCE [LARGE SCALE GENOMIC DNA]</scope>
    <source>
        <strain evidence="2 3">CBS 809.83</strain>
    </source>
</reference>
<protein>
    <submittedName>
        <fullName evidence="2">Uncharacterized protein</fullName>
    </submittedName>
</protein>
<evidence type="ECO:0000256" key="1">
    <source>
        <dbReference type="SAM" id="MobiDB-lite"/>
    </source>
</evidence>
<dbReference type="EMBL" id="QEAQ01000434">
    <property type="protein sequence ID" value="TPX52114.1"/>
    <property type="molecule type" value="Genomic_DNA"/>
</dbReference>
<keyword evidence="3" id="KW-1185">Reference proteome</keyword>
<dbReference type="AlphaFoldDB" id="A0A507DKD8"/>
<gene>
    <name evidence="2" type="ORF">PhCBS80983_g06521</name>
</gene>
<accession>A0A507DKD8</accession>
<feature type="non-terminal residue" evidence="2">
    <location>
        <position position="1"/>
    </location>
</feature>
<feature type="compositionally biased region" description="Basic and acidic residues" evidence="1">
    <location>
        <begin position="33"/>
        <end position="51"/>
    </location>
</feature>
<evidence type="ECO:0000313" key="2">
    <source>
        <dbReference type="EMBL" id="TPX52114.1"/>
    </source>
</evidence>
<sequence>RTYSEATGVKDFKTLCEEHDTPETLTVKTPSGGEHRYYTLSGNEKEEKLKN</sequence>
<proteinExistence type="predicted"/>
<comment type="caution">
    <text evidence="2">The sequence shown here is derived from an EMBL/GenBank/DDBJ whole genome shotgun (WGS) entry which is preliminary data.</text>
</comment>
<evidence type="ECO:0000313" key="3">
    <source>
        <dbReference type="Proteomes" id="UP000318582"/>
    </source>
</evidence>
<feature type="region of interest" description="Disordered" evidence="1">
    <location>
        <begin position="23"/>
        <end position="51"/>
    </location>
</feature>
<dbReference type="Proteomes" id="UP000318582">
    <property type="component" value="Unassembled WGS sequence"/>
</dbReference>
<organism evidence="2 3">
    <name type="scientific">Powellomyces hirtus</name>
    <dbReference type="NCBI Taxonomy" id="109895"/>
    <lineage>
        <taxon>Eukaryota</taxon>
        <taxon>Fungi</taxon>
        <taxon>Fungi incertae sedis</taxon>
        <taxon>Chytridiomycota</taxon>
        <taxon>Chytridiomycota incertae sedis</taxon>
        <taxon>Chytridiomycetes</taxon>
        <taxon>Spizellomycetales</taxon>
        <taxon>Powellomycetaceae</taxon>
        <taxon>Powellomyces</taxon>
    </lineage>
</organism>
<name>A0A507DKD8_9FUNG</name>